<reference evidence="3" key="1">
    <citation type="journal article" date="2015" name="Nature">
        <title>Complex archaea that bridge the gap between prokaryotes and eukaryotes.</title>
        <authorList>
            <person name="Spang A."/>
            <person name="Saw J.H."/>
            <person name="Jorgensen S.L."/>
            <person name="Zaremba-Niedzwiedzka K."/>
            <person name="Martijn J."/>
            <person name="Lind A.E."/>
            <person name="van Eijk R."/>
            <person name="Schleper C."/>
            <person name="Guy L."/>
            <person name="Ettema T.J."/>
        </authorList>
    </citation>
    <scope>NUCLEOTIDE SEQUENCE</scope>
</reference>
<evidence type="ECO:0000259" key="2">
    <source>
        <dbReference type="Pfam" id="PF01058"/>
    </source>
</evidence>
<dbReference type="GO" id="GO:0051536">
    <property type="term" value="F:iron-sulfur cluster binding"/>
    <property type="evidence" value="ECO:0007669"/>
    <property type="project" value="InterPro"/>
</dbReference>
<dbReference type="InterPro" id="IPR037024">
    <property type="entry name" value="NiFe_Hase_small_N_sf"/>
</dbReference>
<evidence type="ECO:0000256" key="1">
    <source>
        <dbReference type="ARBA" id="ARBA00023002"/>
    </source>
</evidence>
<protein>
    <recommendedName>
        <fullName evidence="2">NADH:ubiquinone oxidoreductase-like 20kDa subunit domain-containing protein</fullName>
    </recommendedName>
</protein>
<proteinExistence type="predicted"/>
<gene>
    <name evidence="3" type="ORF">LCGC14_0711840</name>
</gene>
<evidence type="ECO:0000313" key="3">
    <source>
        <dbReference type="EMBL" id="KKN42582.1"/>
    </source>
</evidence>
<dbReference type="PANTHER" id="PTHR42845:SF2">
    <property type="entry name" value="F420-NON-REDUCING HYDROGENASE VHU SUBUNIT G"/>
    <property type="match status" value="1"/>
</dbReference>
<comment type="caution">
    <text evidence="3">The sequence shown here is derived from an EMBL/GenBank/DDBJ whole genome shotgun (WGS) entry which is preliminary data.</text>
</comment>
<dbReference type="InterPro" id="IPR006137">
    <property type="entry name" value="NADH_UbQ_OxRdtase-like_20kDa"/>
</dbReference>
<feature type="domain" description="NADH:ubiquinone oxidoreductase-like 20kDa subunit" evidence="2">
    <location>
        <begin position="15"/>
        <end position="162"/>
    </location>
</feature>
<dbReference type="EMBL" id="LAZR01001571">
    <property type="protein sequence ID" value="KKN42582.1"/>
    <property type="molecule type" value="Genomic_DNA"/>
</dbReference>
<dbReference type="Pfam" id="PF01058">
    <property type="entry name" value="Oxidored_q6"/>
    <property type="match status" value="1"/>
</dbReference>
<dbReference type="Gene3D" id="3.40.50.700">
    <property type="entry name" value="NADH:ubiquinone oxidoreductase-like, 20kDa subunit"/>
    <property type="match status" value="1"/>
</dbReference>
<dbReference type="AlphaFoldDB" id="A0A0F9R098"/>
<sequence length="303" mass="33584">MSEKPKLIIANLTGCTGCVISILDLHEEILDILDKVNLIYCPTIIDAKEIPICDIALVNGTIGNEHDIETAKEIEKKAKKVIALGSCACFGGICGLRNFFTKEETLEYAYKTTLTNDSKVIPSEVPQLTDYVEVLQNIINVDYRIPGCPPIPSMIKNVLTALLEGREPEHPTKNLCSECEKDHEKMLIPTKEFLTFQVVASHQVDYKEDLCFLEQGILCIGFATRAGCEGRCVKSNLPCRGCMGPLEKEVDQGCAAISGLASIFPIGQLIQQEDLSGTVYRYSLPYSILHGLYQKHQEVDRNE</sequence>
<dbReference type="SUPFAM" id="SSF56770">
    <property type="entry name" value="HydA/Nqo6-like"/>
    <property type="match status" value="1"/>
</dbReference>
<organism evidence="3">
    <name type="scientific">marine sediment metagenome</name>
    <dbReference type="NCBI Taxonomy" id="412755"/>
    <lineage>
        <taxon>unclassified sequences</taxon>
        <taxon>metagenomes</taxon>
        <taxon>ecological metagenomes</taxon>
    </lineage>
</organism>
<dbReference type="InterPro" id="IPR051349">
    <property type="entry name" value="Hydrogenase_assoc-protein"/>
</dbReference>
<dbReference type="PANTHER" id="PTHR42845">
    <property type="entry name" value="COENZYME F420-REDUCING HYDROGENASE, GAMMA SUBUNIT"/>
    <property type="match status" value="1"/>
</dbReference>
<accession>A0A0F9R098</accession>
<dbReference type="GO" id="GO:0016491">
    <property type="term" value="F:oxidoreductase activity"/>
    <property type="evidence" value="ECO:0007669"/>
    <property type="project" value="UniProtKB-KW"/>
</dbReference>
<name>A0A0F9R098_9ZZZZ</name>
<keyword evidence="1" id="KW-0560">Oxidoreductase</keyword>